<dbReference type="PANTHER" id="PTHR31676">
    <property type="entry name" value="T31J12.3 PROTEIN-RELATED"/>
    <property type="match status" value="1"/>
</dbReference>
<name>A0A166CWR4_DAUCS</name>
<evidence type="ECO:0000313" key="2">
    <source>
        <dbReference type="EMBL" id="WOG86710.1"/>
    </source>
</evidence>
<dbReference type="Gene3D" id="2.30.240.10">
    <property type="entry name" value="At5g01610-like"/>
    <property type="match status" value="1"/>
</dbReference>
<dbReference type="KEGG" id="dcr:108208114"/>
<accession>A0A166CWR4</accession>
<reference evidence="1" key="1">
    <citation type="journal article" date="2016" name="Nat. Genet.">
        <title>A high-quality carrot genome assembly provides new insights into carotenoid accumulation and asterid genome evolution.</title>
        <authorList>
            <person name="Iorizzo M."/>
            <person name="Ellison S."/>
            <person name="Senalik D."/>
            <person name="Zeng P."/>
            <person name="Satapoomin P."/>
            <person name="Huang J."/>
            <person name="Bowman M."/>
            <person name="Iovene M."/>
            <person name="Sanseverino W."/>
            <person name="Cavagnaro P."/>
            <person name="Yildiz M."/>
            <person name="Macko-Podgorni A."/>
            <person name="Moranska E."/>
            <person name="Grzebelus E."/>
            <person name="Grzebelus D."/>
            <person name="Ashrafi H."/>
            <person name="Zheng Z."/>
            <person name="Cheng S."/>
            <person name="Spooner D."/>
            <person name="Van Deynze A."/>
            <person name="Simon P."/>
        </authorList>
    </citation>
    <scope>NUCLEOTIDE SEQUENCE [LARGE SCALE GENOMIC DNA]</scope>
    <source>
        <tissue evidence="1">Leaf</tissue>
    </source>
</reference>
<reference evidence="2" key="2">
    <citation type="submission" date="2022-03" db="EMBL/GenBank/DDBJ databases">
        <title>Draft title - Genomic analysis of global carrot germplasm unveils the trajectory of domestication and the origin of high carotenoid orange carrot.</title>
        <authorList>
            <person name="Iorizzo M."/>
            <person name="Ellison S."/>
            <person name="Senalik D."/>
            <person name="Macko-Podgorni A."/>
            <person name="Grzebelus D."/>
            <person name="Bostan H."/>
            <person name="Rolling W."/>
            <person name="Curaba J."/>
            <person name="Simon P."/>
        </authorList>
    </citation>
    <scope>NUCLEOTIDE SEQUENCE</scope>
    <source>
        <tissue evidence="2">Leaf</tissue>
    </source>
</reference>
<dbReference type="EMBL" id="LNRQ01000002">
    <property type="protein sequence ID" value="KZN04440.1"/>
    <property type="molecule type" value="Genomic_DNA"/>
</dbReference>
<dbReference type="STRING" id="79200.A0A166CWR4"/>
<sequence>MSQVTEEIRSSASEIHYGNEICKVKTQLLLSEVGLPNGLLPLKDLEECGYVKETGFVWLKQKKKSEHKFEKVGKVVAYAPEVTAVVEKGKIKKLSGVKTKELLMWVSVSDICVDDSGKITFRTPAGLFRTFAASAFEVEEEAEDVKNGKGGNVAANGAKEVQVKEV</sequence>
<dbReference type="Pfam" id="PF04398">
    <property type="entry name" value="DUF538"/>
    <property type="match status" value="1"/>
</dbReference>
<dbReference type="Proteomes" id="UP000077755">
    <property type="component" value="Chromosome 2"/>
</dbReference>
<dbReference type="SUPFAM" id="SSF141562">
    <property type="entry name" value="At5g01610-like"/>
    <property type="match status" value="1"/>
</dbReference>
<dbReference type="InterPro" id="IPR007493">
    <property type="entry name" value="DUF538"/>
</dbReference>
<gene>
    <name evidence="1" type="ORF">DCAR_005277</name>
    <name evidence="2" type="ORF">DCAR_0205928</name>
</gene>
<dbReference type="AlphaFoldDB" id="A0A166CWR4"/>
<dbReference type="EMBL" id="CP093344">
    <property type="protein sequence ID" value="WOG86710.1"/>
    <property type="molecule type" value="Genomic_DNA"/>
</dbReference>
<dbReference type="OMA" id="NEICKQK"/>
<dbReference type="Gramene" id="KZN04440">
    <property type="protein sequence ID" value="KZN04440"/>
    <property type="gene ID" value="DCAR_005277"/>
</dbReference>
<dbReference type="OrthoDB" id="1878965at2759"/>
<dbReference type="PANTHER" id="PTHR31676:SF10">
    <property type="entry name" value="EXPRESSED PROTEIN"/>
    <property type="match status" value="1"/>
</dbReference>
<protein>
    <submittedName>
        <fullName evidence="1">Uncharacterized protein</fullName>
    </submittedName>
</protein>
<evidence type="ECO:0000313" key="1">
    <source>
        <dbReference type="EMBL" id="KZN04440.1"/>
    </source>
</evidence>
<keyword evidence="3" id="KW-1185">Reference proteome</keyword>
<evidence type="ECO:0000313" key="3">
    <source>
        <dbReference type="Proteomes" id="UP000077755"/>
    </source>
</evidence>
<dbReference type="InterPro" id="IPR036758">
    <property type="entry name" value="At5g01610-like"/>
</dbReference>
<proteinExistence type="predicted"/>
<organism evidence="1">
    <name type="scientific">Daucus carota subsp. sativus</name>
    <name type="common">Carrot</name>
    <dbReference type="NCBI Taxonomy" id="79200"/>
    <lineage>
        <taxon>Eukaryota</taxon>
        <taxon>Viridiplantae</taxon>
        <taxon>Streptophyta</taxon>
        <taxon>Embryophyta</taxon>
        <taxon>Tracheophyta</taxon>
        <taxon>Spermatophyta</taxon>
        <taxon>Magnoliopsida</taxon>
        <taxon>eudicotyledons</taxon>
        <taxon>Gunneridae</taxon>
        <taxon>Pentapetalae</taxon>
        <taxon>asterids</taxon>
        <taxon>campanulids</taxon>
        <taxon>Apiales</taxon>
        <taxon>Apiaceae</taxon>
        <taxon>Apioideae</taxon>
        <taxon>Scandiceae</taxon>
        <taxon>Daucinae</taxon>
        <taxon>Daucus</taxon>
        <taxon>Daucus sect. Daucus</taxon>
    </lineage>
</organism>